<comment type="caution">
    <text evidence="9">The sequence shown here is derived from an EMBL/GenBank/DDBJ whole genome shotgun (WGS) entry which is preliminary data.</text>
</comment>
<dbReference type="OrthoDB" id="105475at2"/>
<reference evidence="9 10" key="1">
    <citation type="submission" date="2020-05" db="EMBL/GenBank/DDBJ databases">
        <authorList>
            <person name="Whitworth D."/>
        </authorList>
    </citation>
    <scope>NUCLEOTIDE SEQUENCE [LARGE SCALE GENOMIC DNA]</scope>
    <source>
        <strain evidence="9 10">AB043B</strain>
    </source>
</reference>
<feature type="region of interest" description="Disordered" evidence="7">
    <location>
        <begin position="1"/>
        <end position="24"/>
    </location>
</feature>
<evidence type="ECO:0000256" key="1">
    <source>
        <dbReference type="ARBA" id="ARBA00001947"/>
    </source>
</evidence>
<feature type="domain" description="Adenosine deaminase" evidence="8">
    <location>
        <begin position="41"/>
        <end position="365"/>
    </location>
</feature>
<evidence type="ECO:0000256" key="7">
    <source>
        <dbReference type="SAM" id="MobiDB-lite"/>
    </source>
</evidence>
<dbReference type="CDD" id="cd01320">
    <property type="entry name" value="ADA"/>
    <property type="match status" value="1"/>
</dbReference>
<dbReference type="NCBIfam" id="TIGR01430">
    <property type="entry name" value="aden_deam"/>
    <property type="match status" value="1"/>
</dbReference>
<dbReference type="InterPro" id="IPR001365">
    <property type="entry name" value="A_deaminase_dom"/>
</dbReference>
<organism evidence="9 10">
    <name type="scientific">Corallococcus exercitus</name>
    <dbReference type="NCBI Taxonomy" id="2316736"/>
    <lineage>
        <taxon>Bacteria</taxon>
        <taxon>Pseudomonadati</taxon>
        <taxon>Myxococcota</taxon>
        <taxon>Myxococcia</taxon>
        <taxon>Myxococcales</taxon>
        <taxon>Cystobacterineae</taxon>
        <taxon>Myxococcaceae</taxon>
        <taxon>Corallococcus</taxon>
    </lineage>
</organism>
<dbReference type="EMBL" id="JABFJV010000351">
    <property type="protein sequence ID" value="NOK38701.1"/>
    <property type="molecule type" value="Genomic_DNA"/>
</dbReference>
<dbReference type="GO" id="GO:0046872">
    <property type="term" value="F:metal ion binding"/>
    <property type="evidence" value="ECO:0007669"/>
    <property type="project" value="UniProtKB-KW"/>
</dbReference>
<dbReference type="Proteomes" id="UP000563426">
    <property type="component" value="Unassembled WGS sequence"/>
</dbReference>
<name>A0A3A8H3S7_9BACT</name>
<dbReference type="RefSeq" id="WP_120530050.1">
    <property type="nucleotide sequence ID" value="NZ_JABFJV010000351.1"/>
</dbReference>
<evidence type="ECO:0000259" key="8">
    <source>
        <dbReference type="Pfam" id="PF00962"/>
    </source>
</evidence>
<accession>A0A3A8H3S7</accession>
<keyword evidence="5 9" id="KW-0378">Hydrolase</keyword>
<dbReference type="GO" id="GO:0006154">
    <property type="term" value="P:adenosine catabolic process"/>
    <property type="evidence" value="ECO:0007669"/>
    <property type="project" value="TreeGrafter"/>
</dbReference>
<sequence length="387" mass="42698">MPTIRDDETPNATGIPSSARRTDIIPPPTLAVTEELLHALPKTDLHCHLDGSMRLKTILELAEQQKIKLMADTEDGLAKAIHMGQVCKSLEEYLVAFDVTLSVLQTAESLYRAAYELAVDAAAENVRWLEVRYSPALHLQKGLKMTTVIDSVLEGLRAAKRETGIKCAVIVCGIRHINPQTSMRLAELSVAYKNRGVVGFDLAGAEASFPAKDHLDAFRLILKNNVNCTAHAGEAYGPESISQAIHSLGAHRIGHGTRLREDGDLLNYVNDHRIPMEVCPSSNVQTGAVSSLESHPLKFYFDYGLRVTINTDNRLITDTTVTKELWLAHRQLGLSLEDLTTVIVSGFKSAFLPFREKQDMLRQVNQEIATTLAAFEKRPVAAMRQPA</sequence>
<dbReference type="GO" id="GO:0004000">
    <property type="term" value="F:adenosine deaminase activity"/>
    <property type="evidence" value="ECO:0007669"/>
    <property type="project" value="UniProtKB-ARBA"/>
</dbReference>
<dbReference type="Gene3D" id="3.20.20.140">
    <property type="entry name" value="Metal-dependent hydrolases"/>
    <property type="match status" value="1"/>
</dbReference>
<evidence type="ECO:0000256" key="2">
    <source>
        <dbReference type="ARBA" id="ARBA00006676"/>
    </source>
</evidence>
<keyword evidence="10" id="KW-1185">Reference proteome</keyword>
<dbReference type="InterPro" id="IPR006330">
    <property type="entry name" value="Ado/ade_deaminase"/>
</dbReference>
<dbReference type="GO" id="GO:0046103">
    <property type="term" value="P:inosine biosynthetic process"/>
    <property type="evidence" value="ECO:0007669"/>
    <property type="project" value="TreeGrafter"/>
</dbReference>
<evidence type="ECO:0000256" key="3">
    <source>
        <dbReference type="ARBA" id="ARBA00012784"/>
    </source>
</evidence>
<dbReference type="GO" id="GO:0043103">
    <property type="term" value="P:hypoxanthine salvage"/>
    <property type="evidence" value="ECO:0007669"/>
    <property type="project" value="TreeGrafter"/>
</dbReference>
<dbReference type="Pfam" id="PF00962">
    <property type="entry name" value="A_deaminase"/>
    <property type="match status" value="1"/>
</dbReference>
<dbReference type="InterPro" id="IPR032466">
    <property type="entry name" value="Metal_Hydrolase"/>
</dbReference>
<dbReference type="SUPFAM" id="SSF51556">
    <property type="entry name" value="Metallo-dependent hydrolases"/>
    <property type="match status" value="1"/>
</dbReference>
<comment type="cofactor">
    <cofactor evidence="1">
        <name>Zn(2+)</name>
        <dbReference type="ChEBI" id="CHEBI:29105"/>
    </cofactor>
</comment>
<comment type="similarity">
    <text evidence="2">Belongs to the metallo-dependent hydrolases superfamily. Adenosine and AMP deaminases family.</text>
</comment>
<keyword evidence="4" id="KW-0479">Metal-binding</keyword>
<proteinExistence type="inferred from homology"/>
<evidence type="ECO:0000256" key="6">
    <source>
        <dbReference type="ARBA" id="ARBA00022833"/>
    </source>
</evidence>
<evidence type="ECO:0000256" key="5">
    <source>
        <dbReference type="ARBA" id="ARBA00022801"/>
    </source>
</evidence>
<keyword evidence="6" id="KW-0862">Zinc</keyword>
<dbReference type="EC" id="3.5.4.4" evidence="3"/>
<evidence type="ECO:0000313" key="9">
    <source>
        <dbReference type="EMBL" id="NOK38701.1"/>
    </source>
</evidence>
<evidence type="ECO:0000256" key="4">
    <source>
        <dbReference type="ARBA" id="ARBA00022723"/>
    </source>
</evidence>
<protein>
    <recommendedName>
        <fullName evidence="3">adenosine deaminase</fullName>
        <ecNumber evidence="3">3.5.4.4</ecNumber>
    </recommendedName>
</protein>
<evidence type="ECO:0000313" key="10">
    <source>
        <dbReference type="Proteomes" id="UP000563426"/>
    </source>
</evidence>
<dbReference type="PANTHER" id="PTHR11409">
    <property type="entry name" value="ADENOSINE DEAMINASE"/>
    <property type="match status" value="1"/>
</dbReference>
<dbReference type="AlphaFoldDB" id="A0A3A8H3S7"/>
<dbReference type="PANTHER" id="PTHR11409:SF43">
    <property type="entry name" value="ADENOSINE DEAMINASE"/>
    <property type="match status" value="1"/>
</dbReference>
<dbReference type="GO" id="GO:0005829">
    <property type="term" value="C:cytosol"/>
    <property type="evidence" value="ECO:0007669"/>
    <property type="project" value="TreeGrafter"/>
</dbReference>
<gene>
    <name evidence="9" type="primary">add</name>
    <name evidence="9" type="ORF">HMI49_36460</name>
</gene>